<evidence type="ECO:0000313" key="7">
    <source>
        <dbReference type="EMBL" id="RWR92107.1"/>
    </source>
</evidence>
<comment type="subcellular location">
    <subcellularLocation>
        <location evidence="1">Nucleus</location>
    </subcellularLocation>
</comment>
<dbReference type="InterPro" id="IPR015300">
    <property type="entry name" value="DNA-bd_pseudobarrel_sf"/>
</dbReference>
<dbReference type="SUPFAM" id="SSF101936">
    <property type="entry name" value="DNA-binding pseudobarrel domain"/>
    <property type="match status" value="1"/>
</dbReference>
<proteinExistence type="predicted"/>
<dbReference type="STRING" id="337451.A0A3S3QZF6"/>
<gene>
    <name evidence="7" type="ORF">CKAN_02130700</name>
</gene>
<evidence type="ECO:0000256" key="4">
    <source>
        <dbReference type="ARBA" id="ARBA00023163"/>
    </source>
</evidence>
<dbReference type="CDD" id="cd10017">
    <property type="entry name" value="B3_DNA"/>
    <property type="match status" value="1"/>
</dbReference>
<organism evidence="7 8">
    <name type="scientific">Cinnamomum micranthum f. kanehirae</name>
    <dbReference type="NCBI Taxonomy" id="337451"/>
    <lineage>
        <taxon>Eukaryota</taxon>
        <taxon>Viridiplantae</taxon>
        <taxon>Streptophyta</taxon>
        <taxon>Embryophyta</taxon>
        <taxon>Tracheophyta</taxon>
        <taxon>Spermatophyta</taxon>
        <taxon>Magnoliopsida</taxon>
        <taxon>Magnoliidae</taxon>
        <taxon>Laurales</taxon>
        <taxon>Lauraceae</taxon>
        <taxon>Cinnamomum</taxon>
    </lineage>
</organism>
<dbReference type="PANTHER" id="PTHR31391:SF106">
    <property type="entry name" value="B3 DOMAIN-CONTAINING PROTEIN OS01G0723500"/>
    <property type="match status" value="1"/>
</dbReference>
<keyword evidence="3" id="KW-0238">DNA-binding</keyword>
<accession>A0A3S3QZF6</accession>
<evidence type="ECO:0000256" key="2">
    <source>
        <dbReference type="ARBA" id="ARBA00023015"/>
    </source>
</evidence>
<keyword evidence="5" id="KW-0539">Nucleus</keyword>
<dbReference type="Proteomes" id="UP000283530">
    <property type="component" value="Unassembled WGS sequence"/>
</dbReference>
<dbReference type="PROSITE" id="PS50863">
    <property type="entry name" value="B3"/>
    <property type="match status" value="1"/>
</dbReference>
<protein>
    <recommendedName>
        <fullName evidence="6">TF-B3 domain-containing protein</fullName>
    </recommendedName>
</protein>
<feature type="domain" description="TF-B3" evidence="6">
    <location>
        <begin position="123"/>
        <end position="217"/>
    </location>
</feature>
<evidence type="ECO:0000313" key="8">
    <source>
        <dbReference type="Proteomes" id="UP000283530"/>
    </source>
</evidence>
<evidence type="ECO:0000256" key="1">
    <source>
        <dbReference type="ARBA" id="ARBA00004123"/>
    </source>
</evidence>
<dbReference type="PANTHER" id="PTHR31391">
    <property type="entry name" value="B3 DOMAIN-CONTAINING PROTEIN OS11G0197600-RELATED"/>
    <property type="match status" value="1"/>
</dbReference>
<evidence type="ECO:0000259" key="6">
    <source>
        <dbReference type="PROSITE" id="PS50863"/>
    </source>
</evidence>
<dbReference type="SMART" id="SM01019">
    <property type="entry name" value="B3"/>
    <property type="match status" value="1"/>
</dbReference>
<reference evidence="7 8" key="1">
    <citation type="journal article" date="2019" name="Nat. Plants">
        <title>Stout camphor tree genome fills gaps in understanding of flowering plant genome evolution.</title>
        <authorList>
            <person name="Chaw S.M."/>
            <person name="Liu Y.C."/>
            <person name="Wu Y.W."/>
            <person name="Wang H.Y."/>
            <person name="Lin C.I."/>
            <person name="Wu C.S."/>
            <person name="Ke H.M."/>
            <person name="Chang L.Y."/>
            <person name="Hsu C.Y."/>
            <person name="Yang H.T."/>
            <person name="Sudianto E."/>
            <person name="Hsu M.H."/>
            <person name="Wu K.P."/>
            <person name="Wang L.N."/>
            <person name="Leebens-Mack J.H."/>
            <person name="Tsai I.J."/>
        </authorList>
    </citation>
    <scope>NUCLEOTIDE SEQUENCE [LARGE SCALE GENOMIC DNA]</scope>
    <source>
        <strain evidence="8">cv. Chaw 1501</strain>
        <tissue evidence="7">Young leaves</tissue>
    </source>
</reference>
<name>A0A3S3QZF6_9MAGN</name>
<dbReference type="InterPro" id="IPR003340">
    <property type="entry name" value="B3_DNA-bd"/>
</dbReference>
<evidence type="ECO:0000256" key="5">
    <source>
        <dbReference type="ARBA" id="ARBA00023242"/>
    </source>
</evidence>
<evidence type="ECO:0000256" key="3">
    <source>
        <dbReference type="ARBA" id="ARBA00023125"/>
    </source>
</evidence>
<sequence>MVFYVIAFATSACEKRIPVLRKDDKDDGKQRGREDEKKIPLVLEEVKDKGKQRGQRVSTAKINGFKKIRTEDVELPMYKTDSVGARHISKNQTSIAEDKRKENHLRKLMLFQEAPKFPNFLKTMKKSSVGNCFTCFVMNVPSFFSREHLPKEKNILFLWDPKGRAWEVTFTPGINQNGYLSGGWSECSRAHDLRVGDVCIFELVGTDPYHTVETEDGQTFQAFELIGEPEWRARDGY</sequence>
<keyword evidence="2" id="KW-0805">Transcription regulation</keyword>
<keyword evidence="4" id="KW-0804">Transcription</keyword>
<dbReference type="OrthoDB" id="1666376at2759"/>
<dbReference type="Pfam" id="PF02362">
    <property type="entry name" value="B3"/>
    <property type="match status" value="1"/>
</dbReference>
<comment type="caution">
    <text evidence="7">The sequence shown here is derived from an EMBL/GenBank/DDBJ whole genome shotgun (WGS) entry which is preliminary data.</text>
</comment>
<dbReference type="AlphaFoldDB" id="A0A3S3QZF6"/>
<keyword evidence="8" id="KW-1185">Reference proteome</keyword>
<dbReference type="GO" id="GO:0005634">
    <property type="term" value="C:nucleus"/>
    <property type="evidence" value="ECO:0007669"/>
    <property type="project" value="UniProtKB-SubCell"/>
</dbReference>
<dbReference type="GO" id="GO:0003677">
    <property type="term" value="F:DNA binding"/>
    <property type="evidence" value="ECO:0007669"/>
    <property type="project" value="UniProtKB-KW"/>
</dbReference>
<dbReference type="EMBL" id="QPKB01000009">
    <property type="protein sequence ID" value="RWR92107.1"/>
    <property type="molecule type" value="Genomic_DNA"/>
</dbReference>
<dbReference type="Gene3D" id="2.40.330.10">
    <property type="entry name" value="DNA-binding pseudobarrel domain"/>
    <property type="match status" value="1"/>
</dbReference>
<dbReference type="InterPro" id="IPR044837">
    <property type="entry name" value="REM16-like"/>
</dbReference>